<dbReference type="EMBL" id="WBJZ01000003">
    <property type="protein sequence ID" value="KAB1660255.1"/>
    <property type="molecule type" value="Genomic_DNA"/>
</dbReference>
<sequence>MIPATTSGPPPVDAHDEFDEDTGPRPEHRRRSVVGFVVAAVVLVLALVAVTGVTLLGGFRAGGERVAQRYLDAIAAGDATTASELGDPAAGISRWGVTVAPDDFEFLGDAGLKNADERITDPRITASSTRAPLDEERTRYGAGLSEVTEARASYLLTGREYRAALTVGRIDGTWTVLTPLVGGVSFVAAGTSGTGRVSATDVALIGEGPATAIRYLYPGVYESGGPSDEWITRPTAPLVVAPDGNGLAMTDIDVSGSPTPTLVAALQTALEDLVRACAPTPSSSDACARVFDEGAVIGGLLVPRISSIDGWSFTSTGGSATVAPLGRVGDPVVDYFAPEGTFTVENGAVRITDIR</sequence>
<dbReference type="OrthoDB" id="5181884at2"/>
<keyword evidence="4" id="KW-1185">Reference proteome</keyword>
<evidence type="ECO:0000256" key="1">
    <source>
        <dbReference type="SAM" id="MobiDB-lite"/>
    </source>
</evidence>
<gene>
    <name evidence="3" type="ORF">F8O01_02680</name>
</gene>
<feature type="region of interest" description="Disordered" evidence="1">
    <location>
        <begin position="1"/>
        <end position="29"/>
    </location>
</feature>
<accession>A0A7J5C1E8</accession>
<feature type="transmembrane region" description="Helical" evidence="2">
    <location>
        <begin position="33"/>
        <end position="59"/>
    </location>
</feature>
<organism evidence="3 4">
    <name type="scientific">Pseudoclavibacter chungangensis</name>
    <dbReference type="NCBI Taxonomy" id="587635"/>
    <lineage>
        <taxon>Bacteria</taxon>
        <taxon>Bacillati</taxon>
        <taxon>Actinomycetota</taxon>
        <taxon>Actinomycetes</taxon>
        <taxon>Micrococcales</taxon>
        <taxon>Microbacteriaceae</taxon>
        <taxon>Pseudoclavibacter</taxon>
    </lineage>
</organism>
<reference evidence="3 4" key="1">
    <citation type="submission" date="2019-09" db="EMBL/GenBank/DDBJ databases">
        <title>Phylogeny of genus Pseudoclavibacter and closely related genus.</title>
        <authorList>
            <person name="Li Y."/>
        </authorList>
    </citation>
    <scope>NUCLEOTIDE SEQUENCE [LARGE SCALE GENOMIC DNA]</scope>
    <source>
        <strain evidence="3 4">DSM 23821</strain>
    </source>
</reference>
<keyword evidence="2" id="KW-1133">Transmembrane helix</keyword>
<dbReference type="Proteomes" id="UP000467240">
    <property type="component" value="Unassembled WGS sequence"/>
</dbReference>
<name>A0A7J5C1E8_9MICO</name>
<comment type="caution">
    <text evidence="3">The sequence shown here is derived from an EMBL/GenBank/DDBJ whole genome shotgun (WGS) entry which is preliminary data.</text>
</comment>
<dbReference type="AlphaFoldDB" id="A0A7J5C1E8"/>
<evidence type="ECO:0000256" key="2">
    <source>
        <dbReference type="SAM" id="Phobius"/>
    </source>
</evidence>
<evidence type="ECO:0000313" key="3">
    <source>
        <dbReference type="EMBL" id="KAB1660255.1"/>
    </source>
</evidence>
<dbReference type="RefSeq" id="WP_158039355.1">
    <property type="nucleotide sequence ID" value="NZ_JACCFV010000001.1"/>
</dbReference>
<proteinExistence type="predicted"/>
<keyword evidence="2" id="KW-0472">Membrane</keyword>
<evidence type="ECO:0008006" key="5">
    <source>
        <dbReference type="Google" id="ProtNLM"/>
    </source>
</evidence>
<keyword evidence="2" id="KW-0812">Transmembrane</keyword>
<protein>
    <recommendedName>
        <fullName evidence="5">DUF4878 domain-containing protein</fullName>
    </recommendedName>
</protein>
<evidence type="ECO:0000313" key="4">
    <source>
        <dbReference type="Proteomes" id="UP000467240"/>
    </source>
</evidence>